<sequence>MHGFSSIMKFIIFFVYVPFVYSAITWLRNGEEHHENVDLGELIPNEDETFQKTAILHVAPDEWKKNQYVPVVVHQGNTIQKILTEIESKSKIKSNEKLHTFSTFYIEIYGQTIAGIPEFSAVTTLDGRQIDYYDSEIKKLIPRQDWMKEFVSGDRFKEYTEIREQVQQTNKINITVLMDQFSHSHGVHTYQRMYGCDWDDETGDSQGFDQHGYDGEDFISLDVEELRYISAVLQGKSSSSPVECHATGFYPSAVTITWLRNGQDYDEDVDPGETLPNEDGTFQRTSTIYVTDEWKKNQYVCVVEHMTGKILTENEIKSNNKLHTFTTFYTGINGQTIAGIPEFSAVTTLDGEQIDYYDSEIKKLIPRQDWMKEFTSTDRWKEYTEIREQVQQTNKINITVLMERFNHSYGVHTYQRMYGCGWDDKTNISHGFDQHAYDGEDFISLDVKYSMYTASVWQGVRTMMKWNSDSEQLELLKQYYQHECVDWLKYFLTLRKADSERRAPEVSLLQKDFSSPVVCHATGFDPAGVTITWLRNGQDHDEDVDFGETLPNMDGTFQRTSTLTVFPDDWKSNQYVCVVEHMTGTIRKILREDEIKSNNSKFLIVSLSKGKAGKIQTFLKTFFQSSSKTLYISPIMNLQDVGQQMIASMLV</sequence>
<name>A0A7J6BUN2_9TELE</name>
<feature type="chain" id="PRO_5029453694" description="Ig-like domain-containing protein" evidence="4">
    <location>
        <begin position="23"/>
        <end position="651"/>
    </location>
</feature>
<keyword evidence="1" id="KW-0325">Glycoprotein</keyword>
<dbReference type="InterPro" id="IPR050208">
    <property type="entry name" value="MHC_class-I_related"/>
</dbReference>
<dbReference type="PROSITE" id="PS00290">
    <property type="entry name" value="IG_MHC"/>
    <property type="match status" value="1"/>
</dbReference>
<proteinExistence type="inferred from homology"/>
<dbReference type="InterPro" id="IPR003006">
    <property type="entry name" value="Ig/MHC_CS"/>
</dbReference>
<feature type="domain" description="Ig-like" evidence="5">
    <location>
        <begin position="224"/>
        <end position="317"/>
    </location>
</feature>
<dbReference type="EMBL" id="JAAMOB010000022">
    <property type="protein sequence ID" value="KAF4097362.1"/>
    <property type="molecule type" value="Genomic_DNA"/>
</dbReference>
<dbReference type="PROSITE" id="PS50835">
    <property type="entry name" value="IG_LIKE"/>
    <property type="match status" value="2"/>
</dbReference>
<keyword evidence="4" id="KW-0732">Signal</keyword>
<gene>
    <name evidence="6" type="ORF">G5714_021370</name>
</gene>
<dbReference type="GO" id="GO:0005615">
    <property type="term" value="C:extracellular space"/>
    <property type="evidence" value="ECO:0007669"/>
    <property type="project" value="TreeGrafter"/>
</dbReference>
<organism evidence="6 7">
    <name type="scientific">Onychostoma macrolepis</name>
    <dbReference type="NCBI Taxonomy" id="369639"/>
    <lineage>
        <taxon>Eukaryota</taxon>
        <taxon>Metazoa</taxon>
        <taxon>Chordata</taxon>
        <taxon>Craniata</taxon>
        <taxon>Vertebrata</taxon>
        <taxon>Euteleostomi</taxon>
        <taxon>Actinopterygii</taxon>
        <taxon>Neopterygii</taxon>
        <taxon>Teleostei</taxon>
        <taxon>Ostariophysi</taxon>
        <taxon>Cypriniformes</taxon>
        <taxon>Cyprinidae</taxon>
        <taxon>Acrossocheilinae</taxon>
        <taxon>Onychostoma</taxon>
    </lineage>
</organism>
<dbReference type="AlphaFoldDB" id="A0A7J6BUN2"/>
<feature type="domain" description="Ig-like" evidence="5">
    <location>
        <begin position="504"/>
        <end position="596"/>
    </location>
</feature>
<dbReference type="Gene3D" id="3.30.500.10">
    <property type="entry name" value="MHC class I-like antigen recognition-like"/>
    <property type="match status" value="2"/>
</dbReference>
<comment type="similarity">
    <text evidence="3">Belongs to the MHC class I family.</text>
</comment>
<reference evidence="6 7" key="1">
    <citation type="submission" date="2020-04" db="EMBL/GenBank/DDBJ databases">
        <title>Chromosome-level genome assembly of a cyprinid fish Onychostoma macrolepis by integration of Nanopore Sequencing, Bionano and Hi-C technology.</title>
        <authorList>
            <person name="Wang D."/>
        </authorList>
    </citation>
    <scope>NUCLEOTIDE SEQUENCE [LARGE SCALE GENOMIC DNA]</scope>
    <source>
        <strain evidence="6">SWU-2019</strain>
        <tissue evidence="6">Muscle</tissue>
    </source>
</reference>
<evidence type="ECO:0000313" key="7">
    <source>
        <dbReference type="Proteomes" id="UP000579812"/>
    </source>
</evidence>
<dbReference type="SUPFAM" id="SSF54452">
    <property type="entry name" value="MHC antigen-recognition domain"/>
    <property type="match status" value="2"/>
</dbReference>
<dbReference type="InterPro" id="IPR003597">
    <property type="entry name" value="Ig_C1-set"/>
</dbReference>
<comment type="caution">
    <text evidence="6">The sequence shown here is derived from an EMBL/GenBank/DDBJ whole genome shotgun (WGS) entry which is preliminary data.</text>
</comment>
<dbReference type="PANTHER" id="PTHR16675:SF237">
    <property type="entry name" value="MHC CLASS I ANTIGEN TRANSCRIPT VARIANT 1-RELATED"/>
    <property type="match status" value="1"/>
</dbReference>
<dbReference type="InterPro" id="IPR007110">
    <property type="entry name" value="Ig-like_dom"/>
</dbReference>
<dbReference type="InterPro" id="IPR037055">
    <property type="entry name" value="MHC_I-like_Ag-recog_sf"/>
</dbReference>
<evidence type="ECO:0000256" key="2">
    <source>
        <dbReference type="ARBA" id="ARBA00023319"/>
    </source>
</evidence>
<dbReference type="InterPro" id="IPR011161">
    <property type="entry name" value="MHC_I-like_Ag-recog"/>
</dbReference>
<protein>
    <recommendedName>
        <fullName evidence="5">Ig-like domain-containing protein</fullName>
    </recommendedName>
</protein>
<keyword evidence="2" id="KW-0393">Immunoglobulin domain</keyword>
<dbReference type="Gene3D" id="2.60.40.10">
    <property type="entry name" value="Immunoglobulins"/>
    <property type="match status" value="3"/>
</dbReference>
<dbReference type="PANTHER" id="PTHR16675">
    <property type="entry name" value="MHC CLASS I-RELATED"/>
    <property type="match status" value="1"/>
</dbReference>
<evidence type="ECO:0000256" key="4">
    <source>
        <dbReference type="SAM" id="SignalP"/>
    </source>
</evidence>
<dbReference type="InterPro" id="IPR013783">
    <property type="entry name" value="Ig-like_fold"/>
</dbReference>
<dbReference type="Pfam" id="PF07654">
    <property type="entry name" value="C1-set"/>
    <property type="match status" value="3"/>
</dbReference>
<dbReference type="GO" id="GO:0006955">
    <property type="term" value="P:immune response"/>
    <property type="evidence" value="ECO:0007669"/>
    <property type="project" value="TreeGrafter"/>
</dbReference>
<dbReference type="Pfam" id="PF00129">
    <property type="entry name" value="MHC_I"/>
    <property type="match status" value="2"/>
</dbReference>
<dbReference type="InterPro" id="IPR036179">
    <property type="entry name" value="Ig-like_dom_sf"/>
</dbReference>
<dbReference type="PRINTS" id="PR01638">
    <property type="entry name" value="MHCCLASSI"/>
</dbReference>
<dbReference type="FunFam" id="3.30.500.10:FF:000001">
    <property type="entry name" value="H-2 class I histocompatibility antigen, alpha chain"/>
    <property type="match status" value="1"/>
</dbReference>
<feature type="signal peptide" evidence="4">
    <location>
        <begin position="1"/>
        <end position="22"/>
    </location>
</feature>
<dbReference type="InterPro" id="IPR001039">
    <property type="entry name" value="MHC_I_a_a1/a2"/>
</dbReference>
<keyword evidence="7" id="KW-1185">Reference proteome</keyword>
<dbReference type="SMART" id="SM00407">
    <property type="entry name" value="IGc1"/>
    <property type="match status" value="3"/>
</dbReference>
<dbReference type="SUPFAM" id="SSF48726">
    <property type="entry name" value="Immunoglobulin"/>
    <property type="match status" value="3"/>
</dbReference>
<evidence type="ECO:0000259" key="5">
    <source>
        <dbReference type="PROSITE" id="PS50835"/>
    </source>
</evidence>
<dbReference type="InterPro" id="IPR011162">
    <property type="entry name" value="MHC_I/II-like_Ag-recog"/>
</dbReference>
<evidence type="ECO:0000313" key="6">
    <source>
        <dbReference type="EMBL" id="KAF4097362.1"/>
    </source>
</evidence>
<evidence type="ECO:0000256" key="3">
    <source>
        <dbReference type="RuleBase" id="RU004439"/>
    </source>
</evidence>
<dbReference type="GO" id="GO:0009897">
    <property type="term" value="C:external side of plasma membrane"/>
    <property type="evidence" value="ECO:0007669"/>
    <property type="project" value="TreeGrafter"/>
</dbReference>
<accession>A0A7J6BUN2</accession>
<evidence type="ECO:0000256" key="1">
    <source>
        <dbReference type="ARBA" id="ARBA00023180"/>
    </source>
</evidence>
<dbReference type="Proteomes" id="UP000579812">
    <property type="component" value="Unassembled WGS sequence"/>
</dbReference>